<dbReference type="EMBL" id="OV651830">
    <property type="protein sequence ID" value="CAH1104961.1"/>
    <property type="molecule type" value="Genomic_DNA"/>
</dbReference>
<dbReference type="Proteomes" id="UP001153636">
    <property type="component" value="Chromosome 18"/>
</dbReference>
<organism evidence="1 2">
    <name type="scientific">Psylliodes chrysocephalus</name>
    <dbReference type="NCBI Taxonomy" id="3402493"/>
    <lineage>
        <taxon>Eukaryota</taxon>
        <taxon>Metazoa</taxon>
        <taxon>Ecdysozoa</taxon>
        <taxon>Arthropoda</taxon>
        <taxon>Hexapoda</taxon>
        <taxon>Insecta</taxon>
        <taxon>Pterygota</taxon>
        <taxon>Neoptera</taxon>
        <taxon>Endopterygota</taxon>
        <taxon>Coleoptera</taxon>
        <taxon>Polyphaga</taxon>
        <taxon>Cucujiformia</taxon>
        <taxon>Chrysomeloidea</taxon>
        <taxon>Chrysomelidae</taxon>
        <taxon>Galerucinae</taxon>
        <taxon>Alticini</taxon>
        <taxon>Psylliodes</taxon>
    </lineage>
</organism>
<dbReference type="AlphaFoldDB" id="A0A9P0GBK1"/>
<evidence type="ECO:0000313" key="2">
    <source>
        <dbReference type="Proteomes" id="UP001153636"/>
    </source>
</evidence>
<proteinExistence type="predicted"/>
<sequence length="304" mass="35316">MFFEYIYKLLAKLYFYLSNLSQLFVIPFKMIPLQLEAYIWFFIINLRNEPPLVIQNMHFDVPTILKDPTIEGIIDINNILITGLETIDISDDMTNHVKVTQEDPNLQIFKVCITNLGIREMHINLQYFADIGVNNTVPIYGQGDVGLSVRDLKIEFCTMTNMDEGTIYDMDLFNMKYRHDGPIILTGFYKHPEANDVISRMLNLGHILLTMWNSYEPLKASCILTPVFEFILNAWIYNPNLVFTYNSTCLEGSTFNFLKELIEGLIQEISSLKPHLVSTTNYSEDFSNHTDVFDFLNYISTYKK</sequence>
<evidence type="ECO:0000313" key="1">
    <source>
        <dbReference type="EMBL" id="CAH1104961.1"/>
    </source>
</evidence>
<accession>A0A9P0GBK1</accession>
<reference evidence="1" key="1">
    <citation type="submission" date="2022-01" db="EMBL/GenBank/DDBJ databases">
        <authorList>
            <person name="King R."/>
        </authorList>
    </citation>
    <scope>NUCLEOTIDE SEQUENCE</scope>
</reference>
<gene>
    <name evidence="1" type="ORF">PSYICH_LOCUS5672</name>
</gene>
<keyword evidence="2" id="KW-1185">Reference proteome</keyword>
<protein>
    <submittedName>
        <fullName evidence="1">Uncharacterized protein</fullName>
    </submittedName>
</protein>
<dbReference type="OrthoDB" id="6775273at2759"/>
<name>A0A9P0GBK1_9CUCU</name>